<dbReference type="AlphaFoldDB" id="A0A7S8E5B3"/>
<dbReference type="RefSeq" id="WP_195168695.1">
    <property type="nucleotide sequence ID" value="NZ_CP062983.1"/>
</dbReference>
<organism evidence="1 2">
    <name type="scientific">Phototrophicus methaneseepsis</name>
    <dbReference type="NCBI Taxonomy" id="2710758"/>
    <lineage>
        <taxon>Bacteria</taxon>
        <taxon>Bacillati</taxon>
        <taxon>Chloroflexota</taxon>
        <taxon>Candidatus Thermofontia</taxon>
        <taxon>Phototrophicales</taxon>
        <taxon>Phototrophicaceae</taxon>
        <taxon>Phototrophicus</taxon>
    </lineage>
</organism>
<keyword evidence="2" id="KW-1185">Reference proteome</keyword>
<dbReference type="EMBL" id="CP062983">
    <property type="protein sequence ID" value="QPC80620.1"/>
    <property type="molecule type" value="Genomic_DNA"/>
</dbReference>
<sequence>MRLVTYDATAYGDLVTTWDRYTTVTLSGDKDSFAHEYIKVYALTTSQFAYERVRRIGIETCTNALVGAYDTIAAAVEAAQAQAE</sequence>
<proteinExistence type="predicted"/>
<evidence type="ECO:0000313" key="1">
    <source>
        <dbReference type="EMBL" id="QPC80620.1"/>
    </source>
</evidence>
<name>A0A7S8E5B3_9CHLR</name>
<protein>
    <submittedName>
        <fullName evidence="1">Uncharacterized protein</fullName>
    </submittedName>
</protein>
<accession>A0A7S8E5B3</accession>
<dbReference type="KEGG" id="pmet:G4Y79_12955"/>
<reference evidence="1 2" key="1">
    <citation type="submission" date="2020-02" db="EMBL/GenBank/DDBJ databases">
        <authorList>
            <person name="Zheng R.K."/>
            <person name="Sun C.M."/>
        </authorList>
    </citation>
    <scope>NUCLEOTIDE SEQUENCE [LARGE SCALE GENOMIC DNA]</scope>
    <source>
        <strain evidence="2">rifampicinis</strain>
    </source>
</reference>
<gene>
    <name evidence="1" type="ORF">G4Y79_12955</name>
</gene>
<evidence type="ECO:0000313" key="2">
    <source>
        <dbReference type="Proteomes" id="UP000594468"/>
    </source>
</evidence>
<dbReference type="Proteomes" id="UP000594468">
    <property type="component" value="Chromosome"/>
</dbReference>